<dbReference type="Gene3D" id="1.10.8.430">
    <property type="entry name" value="Helical domain of apoptotic protease-activating factors"/>
    <property type="match status" value="1"/>
</dbReference>
<dbReference type="Proteomes" id="UP000224567">
    <property type="component" value="Unassembled WGS sequence"/>
</dbReference>
<dbReference type="GO" id="GO:0043531">
    <property type="term" value="F:ADP binding"/>
    <property type="evidence" value="ECO:0007669"/>
    <property type="project" value="InterPro"/>
</dbReference>
<keyword evidence="9" id="KW-1185">Reference proteome</keyword>
<evidence type="ECO:0000256" key="1">
    <source>
        <dbReference type="ARBA" id="ARBA00008894"/>
    </source>
</evidence>
<comment type="caution">
    <text evidence="8">The sequence shown here is derived from an EMBL/GenBank/DDBJ whole genome shotgun (WGS) entry which is preliminary data.</text>
</comment>
<evidence type="ECO:0000256" key="6">
    <source>
        <dbReference type="SAM" id="Coils"/>
    </source>
</evidence>
<feature type="coiled-coil region" evidence="6">
    <location>
        <begin position="1"/>
        <end position="28"/>
    </location>
</feature>
<accession>A0A2G2W473</accession>
<dbReference type="OrthoDB" id="1937853at2759"/>
<dbReference type="InterPro" id="IPR042197">
    <property type="entry name" value="Apaf_helical"/>
</dbReference>
<proteinExistence type="inferred from homology"/>
<reference evidence="9" key="2">
    <citation type="journal article" date="2017" name="J. Anim. Genet.">
        <title>Multiple reference genome sequences of hot pepper reveal the massive evolution of plant disease resistance genes by retroduplication.</title>
        <authorList>
            <person name="Kim S."/>
            <person name="Park J."/>
            <person name="Yeom S.-I."/>
            <person name="Kim Y.-M."/>
            <person name="Seo E."/>
            <person name="Kim K.-T."/>
            <person name="Kim M.-S."/>
            <person name="Lee J.M."/>
            <person name="Cheong K."/>
            <person name="Shin H.-S."/>
            <person name="Kim S.-B."/>
            <person name="Han K."/>
            <person name="Lee J."/>
            <person name="Park M."/>
            <person name="Lee H.-A."/>
            <person name="Lee H.-Y."/>
            <person name="Lee Y."/>
            <person name="Oh S."/>
            <person name="Lee J.H."/>
            <person name="Choi E."/>
            <person name="Choi E."/>
            <person name="Lee S.E."/>
            <person name="Jeon J."/>
            <person name="Kim H."/>
            <person name="Choi G."/>
            <person name="Song H."/>
            <person name="Lee J."/>
            <person name="Lee S.-C."/>
            <person name="Kwon J.-K."/>
            <person name="Lee H.-Y."/>
            <person name="Koo N."/>
            <person name="Hong Y."/>
            <person name="Kim R.W."/>
            <person name="Kang W.-H."/>
            <person name="Huh J.H."/>
            <person name="Kang B.-C."/>
            <person name="Yang T.-J."/>
            <person name="Lee Y.-H."/>
            <person name="Bennetzen J.L."/>
            <person name="Choi D."/>
        </authorList>
    </citation>
    <scope>NUCLEOTIDE SEQUENCE [LARGE SCALE GENOMIC DNA]</scope>
    <source>
        <strain evidence="9">cv. PBC81</strain>
    </source>
</reference>
<keyword evidence="6" id="KW-0175">Coiled coil</keyword>
<dbReference type="InterPro" id="IPR002182">
    <property type="entry name" value="NB-ARC"/>
</dbReference>
<keyword evidence="2" id="KW-0433">Leucine-rich repeat</keyword>
<dbReference type="AlphaFoldDB" id="A0A2G2W473"/>
<dbReference type="STRING" id="33114.A0A2G2W473"/>
<name>A0A2G2W473_CAPBA</name>
<protein>
    <recommendedName>
        <fullName evidence="7">NB-ARC domain-containing protein</fullName>
    </recommendedName>
</protein>
<dbReference type="SUPFAM" id="SSF52540">
    <property type="entry name" value="P-loop containing nucleoside triphosphate hydrolases"/>
    <property type="match status" value="1"/>
</dbReference>
<dbReference type="PANTHER" id="PTHR33463">
    <property type="entry name" value="NB-ARC DOMAIN-CONTAINING PROTEIN-RELATED"/>
    <property type="match status" value="1"/>
</dbReference>
<dbReference type="EMBL" id="MLFT02000008">
    <property type="protein sequence ID" value="PHT40031.1"/>
    <property type="molecule type" value="Genomic_DNA"/>
</dbReference>
<evidence type="ECO:0000256" key="2">
    <source>
        <dbReference type="ARBA" id="ARBA00022614"/>
    </source>
</evidence>
<organism evidence="8 9">
    <name type="scientific">Capsicum baccatum</name>
    <name type="common">Peruvian pepper</name>
    <dbReference type="NCBI Taxonomy" id="33114"/>
    <lineage>
        <taxon>Eukaryota</taxon>
        <taxon>Viridiplantae</taxon>
        <taxon>Streptophyta</taxon>
        <taxon>Embryophyta</taxon>
        <taxon>Tracheophyta</taxon>
        <taxon>Spermatophyta</taxon>
        <taxon>Magnoliopsida</taxon>
        <taxon>eudicotyledons</taxon>
        <taxon>Gunneridae</taxon>
        <taxon>Pentapetalae</taxon>
        <taxon>asterids</taxon>
        <taxon>lamiids</taxon>
        <taxon>Solanales</taxon>
        <taxon>Solanaceae</taxon>
        <taxon>Solanoideae</taxon>
        <taxon>Capsiceae</taxon>
        <taxon>Capsicum</taxon>
    </lineage>
</organism>
<dbReference type="GO" id="GO:0005524">
    <property type="term" value="F:ATP binding"/>
    <property type="evidence" value="ECO:0007669"/>
    <property type="project" value="UniProtKB-KW"/>
</dbReference>
<evidence type="ECO:0000313" key="8">
    <source>
        <dbReference type="EMBL" id="PHT40031.1"/>
    </source>
</evidence>
<gene>
    <name evidence="8" type="ORF">CQW23_18885</name>
</gene>
<reference evidence="8 9" key="1">
    <citation type="journal article" date="2017" name="Genome Biol.">
        <title>New reference genome sequences of hot pepper reveal the massive evolution of plant disease-resistance genes by retroduplication.</title>
        <authorList>
            <person name="Kim S."/>
            <person name="Park J."/>
            <person name="Yeom S.I."/>
            <person name="Kim Y.M."/>
            <person name="Seo E."/>
            <person name="Kim K.T."/>
            <person name="Kim M.S."/>
            <person name="Lee J.M."/>
            <person name="Cheong K."/>
            <person name="Shin H.S."/>
            <person name="Kim S.B."/>
            <person name="Han K."/>
            <person name="Lee J."/>
            <person name="Park M."/>
            <person name="Lee H.A."/>
            <person name="Lee H.Y."/>
            <person name="Lee Y."/>
            <person name="Oh S."/>
            <person name="Lee J.H."/>
            <person name="Choi E."/>
            <person name="Choi E."/>
            <person name="Lee S.E."/>
            <person name="Jeon J."/>
            <person name="Kim H."/>
            <person name="Choi G."/>
            <person name="Song H."/>
            <person name="Lee J."/>
            <person name="Lee S.C."/>
            <person name="Kwon J.K."/>
            <person name="Lee H.Y."/>
            <person name="Koo N."/>
            <person name="Hong Y."/>
            <person name="Kim R.W."/>
            <person name="Kang W.H."/>
            <person name="Huh J.H."/>
            <person name="Kang B.C."/>
            <person name="Yang T.J."/>
            <person name="Lee Y.H."/>
            <person name="Bennetzen J.L."/>
            <person name="Choi D."/>
        </authorList>
    </citation>
    <scope>NUCLEOTIDE SEQUENCE [LARGE SCALE GENOMIC DNA]</scope>
    <source>
        <strain evidence="9">cv. PBC81</strain>
    </source>
</reference>
<dbReference type="GO" id="GO:0006952">
    <property type="term" value="P:defense response"/>
    <property type="evidence" value="ECO:0007669"/>
    <property type="project" value="UniProtKB-KW"/>
</dbReference>
<sequence length="423" mass="48043">MEKLTKFRDEIKEKVEGAEEKAISQNQMLSSGSKMAAAKTLSYKCCPKCSLRLEIPLNHRASEINYAGLYREGQSAATRNLNILLRLLEGDEVSIIGVWGTGGVGKTTLVKNLNNELLKNVSCFKLSFSVVVWVTVPKLPIDIRKIQAQIASRLNLQVDNEASVESIANKIYQRLKKETSFLLILNDVWEAINLDHIGVPQPEYPAISKVILTSHFLGVCKQMKTNTKMNISTLKEDESWQLFVKNARHVANLEYIQPLAKEIARECDGLPLAITVIGSSMRGRTRVELWEDALKSLRMSEPHNKDVEKKVYMVIKWSFDSLESQDIESSREQRSKHVDKKRGDIQSCFLYCSLYPETIPINDLIHCWWAEGILGEHDTYEQAYNRGITFIETLKDACLLEADKIEIVTAHVMDCVKMHDKVL</sequence>
<dbReference type="InterPro" id="IPR027417">
    <property type="entry name" value="P-loop_NTPase"/>
</dbReference>
<dbReference type="Pfam" id="PF00931">
    <property type="entry name" value="NB-ARC"/>
    <property type="match status" value="1"/>
</dbReference>
<evidence type="ECO:0000256" key="4">
    <source>
        <dbReference type="ARBA" id="ARBA00022821"/>
    </source>
</evidence>
<dbReference type="Gene3D" id="3.40.50.300">
    <property type="entry name" value="P-loop containing nucleotide triphosphate hydrolases"/>
    <property type="match status" value="1"/>
</dbReference>
<dbReference type="FunFam" id="1.10.8.430:FF:000003">
    <property type="entry name" value="Probable disease resistance protein At5g66910"/>
    <property type="match status" value="1"/>
</dbReference>
<dbReference type="FunFam" id="3.40.50.300:FF:001091">
    <property type="entry name" value="Probable disease resistance protein At1g61300"/>
    <property type="match status" value="1"/>
</dbReference>
<evidence type="ECO:0000313" key="9">
    <source>
        <dbReference type="Proteomes" id="UP000224567"/>
    </source>
</evidence>
<dbReference type="InterPro" id="IPR050905">
    <property type="entry name" value="Plant_NBS-LRR"/>
</dbReference>
<comment type="similarity">
    <text evidence="1">Belongs to the disease resistance NB-LRR family.</text>
</comment>
<evidence type="ECO:0000256" key="3">
    <source>
        <dbReference type="ARBA" id="ARBA00022741"/>
    </source>
</evidence>
<dbReference type="PRINTS" id="PR00364">
    <property type="entry name" value="DISEASERSIST"/>
</dbReference>
<feature type="domain" description="NB-ARC" evidence="7">
    <location>
        <begin position="83"/>
        <end position="247"/>
    </location>
</feature>
<dbReference type="PANTHER" id="PTHR33463:SF218">
    <property type="entry name" value="DISEASE RESISTANCE PROTEIN RPS2-LIKE"/>
    <property type="match status" value="1"/>
</dbReference>
<evidence type="ECO:0000256" key="5">
    <source>
        <dbReference type="ARBA" id="ARBA00022840"/>
    </source>
</evidence>
<evidence type="ECO:0000259" key="7">
    <source>
        <dbReference type="Pfam" id="PF00931"/>
    </source>
</evidence>
<keyword evidence="4" id="KW-0611">Plant defense</keyword>
<keyword evidence="3" id="KW-0547">Nucleotide-binding</keyword>
<keyword evidence="5" id="KW-0067">ATP-binding</keyword>